<dbReference type="FunFam" id="1.20.120.1750:FF:000088">
    <property type="entry name" value="RBR-type E3 ubiquitin transferase"/>
    <property type="match status" value="1"/>
</dbReference>
<dbReference type="CDD" id="cd20336">
    <property type="entry name" value="Rcat_RBR"/>
    <property type="match status" value="1"/>
</dbReference>
<dbReference type="CDD" id="cd16773">
    <property type="entry name" value="RING-HC_RBR_TRIAD1"/>
    <property type="match status" value="1"/>
</dbReference>
<evidence type="ECO:0000256" key="1">
    <source>
        <dbReference type="ARBA" id="ARBA00001798"/>
    </source>
</evidence>
<keyword evidence="8" id="KW-0862">Zinc</keyword>
<dbReference type="InterPro" id="IPR013083">
    <property type="entry name" value="Znf_RING/FYVE/PHD"/>
</dbReference>
<evidence type="ECO:0000256" key="4">
    <source>
        <dbReference type="ARBA" id="ARBA00022723"/>
    </source>
</evidence>
<proteinExistence type="predicted"/>
<dbReference type="GO" id="GO:0061630">
    <property type="term" value="F:ubiquitin protein ligase activity"/>
    <property type="evidence" value="ECO:0000318"/>
    <property type="project" value="GO_Central"/>
</dbReference>
<dbReference type="Gene3D" id="1.20.120.1750">
    <property type="match status" value="1"/>
</dbReference>
<dbReference type="AlphaFoldDB" id="A7SEN1"/>
<dbReference type="EC" id="2.3.2.31" evidence="2"/>
<organism evidence="12 13">
    <name type="scientific">Nematostella vectensis</name>
    <name type="common">Starlet sea anemone</name>
    <dbReference type="NCBI Taxonomy" id="45351"/>
    <lineage>
        <taxon>Eukaryota</taxon>
        <taxon>Metazoa</taxon>
        <taxon>Cnidaria</taxon>
        <taxon>Anthozoa</taxon>
        <taxon>Hexacorallia</taxon>
        <taxon>Actiniaria</taxon>
        <taxon>Edwardsiidae</taxon>
        <taxon>Nematostella</taxon>
    </lineage>
</organism>
<feature type="domain" description="RING-type" evidence="11">
    <location>
        <begin position="526"/>
        <end position="741"/>
    </location>
</feature>
<dbReference type="GO" id="GO:0016567">
    <property type="term" value="P:protein ubiquitination"/>
    <property type="evidence" value="ECO:0007669"/>
    <property type="project" value="InterPro"/>
</dbReference>
<dbReference type="GO" id="GO:0008270">
    <property type="term" value="F:zinc ion binding"/>
    <property type="evidence" value="ECO:0007669"/>
    <property type="project" value="UniProtKB-KW"/>
</dbReference>
<dbReference type="PROSITE" id="PS50089">
    <property type="entry name" value="ZF_RING_2"/>
    <property type="match status" value="1"/>
</dbReference>
<evidence type="ECO:0000256" key="3">
    <source>
        <dbReference type="ARBA" id="ARBA00022679"/>
    </source>
</evidence>
<dbReference type="GO" id="GO:0031624">
    <property type="term" value="F:ubiquitin conjugating enzyme binding"/>
    <property type="evidence" value="ECO:0000318"/>
    <property type="project" value="GO_Central"/>
</dbReference>
<dbReference type="SMART" id="SM00647">
    <property type="entry name" value="IBR"/>
    <property type="match status" value="2"/>
</dbReference>
<dbReference type="Pfam" id="PF22191">
    <property type="entry name" value="IBR_1"/>
    <property type="match status" value="1"/>
</dbReference>
<dbReference type="InterPro" id="IPR001841">
    <property type="entry name" value="Znf_RING"/>
</dbReference>
<keyword evidence="5" id="KW-0677">Repeat</keyword>
<reference evidence="12 13" key="1">
    <citation type="journal article" date="2007" name="Science">
        <title>Sea anemone genome reveals ancestral eumetazoan gene repertoire and genomic organization.</title>
        <authorList>
            <person name="Putnam N.H."/>
            <person name="Srivastava M."/>
            <person name="Hellsten U."/>
            <person name="Dirks B."/>
            <person name="Chapman J."/>
            <person name="Salamov A."/>
            <person name="Terry A."/>
            <person name="Shapiro H."/>
            <person name="Lindquist E."/>
            <person name="Kapitonov V.V."/>
            <person name="Jurka J."/>
            <person name="Genikhovich G."/>
            <person name="Grigoriev I.V."/>
            <person name="Lucas S.M."/>
            <person name="Steele R.E."/>
            <person name="Finnerty J.R."/>
            <person name="Technau U."/>
            <person name="Martindale M.Q."/>
            <person name="Rokhsar D.S."/>
        </authorList>
    </citation>
    <scope>NUCLEOTIDE SEQUENCE [LARGE SCALE GENOMIC DNA]</scope>
    <source>
        <strain evidence="13">CH2 X CH6</strain>
    </source>
</reference>
<dbReference type="InterPro" id="IPR031127">
    <property type="entry name" value="E3_UB_ligase_RBR"/>
</dbReference>
<keyword evidence="3" id="KW-0808">Transferase</keyword>
<evidence type="ECO:0000256" key="7">
    <source>
        <dbReference type="ARBA" id="ARBA00022786"/>
    </source>
</evidence>
<evidence type="ECO:0000259" key="10">
    <source>
        <dbReference type="PROSITE" id="PS50089"/>
    </source>
</evidence>
<dbReference type="InterPro" id="IPR044066">
    <property type="entry name" value="TRIAD_supradom"/>
</dbReference>
<dbReference type="KEGG" id="nve:5509366"/>
<dbReference type="eggNOG" id="KOG1815">
    <property type="taxonomic scope" value="Eukaryota"/>
</dbReference>
<keyword evidence="4" id="KW-0479">Metal-binding</keyword>
<keyword evidence="13" id="KW-1185">Reference proteome</keyword>
<evidence type="ECO:0000256" key="2">
    <source>
        <dbReference type="ARBA" id="ARBA00012251"/>
    </source>
</evidence>
<name>A7SEN1_NEMVE</name>
<evidence type="ECO:0000256" key="5">
    <source>
        <dbReference type="ARBA" id="ARBA00022737"/>
    </source>
</evidence>
<evidence type="ECO:0000256" key="9">
    <source>
        <dbReference type="PROSITE-ProRule" id="PRU00175"/>
    </source>
</evidence>
<protein>
    <recommendedName>
        <fullName evidence="2">RBR-type E3 ubiquitin transferase</fullName>
        <ecNumber evidence="2">2.3.2.31</ecNumber>
    </recommendedName>
</protein>
<dbReference type="EMBL" id="DS469638">
    <property type="protein sequence ID" value="EDO37844.1"/>
    <property type="molecule type" value="Genomic_DNA"/>
</dbReference>
<dbReference type="HOGENOM" id="CLU_322695_0_0_1"/>
<dbReference type="STRING" id="45351.A7SEN1"/>
<dbReference type="Proteomes" id="UP000001593">
    <property type="component" value="Unassembled WGS sequence"/>
</dbReference>
<dbReference type="InParanoid" id="A7SEN1"/>
<dbReference type="PROSITE" id="PS51873">
    <property type="entry name" value="TRIAD"/>
    <property type="match status" value="1"/>
</dbReference>
<keyword evidence="6 9" id="KW-0863">Zinc-finger</keyword>
<evidence type="ECO:0000313" key="13">
    <source>
        <dbReference type="Proteomes" id="UP000001593"/>
    </source>
</evidence>
<dbReference type="GO" id="GO:0000151">
    <property type="term" value="C:ubiquitin ligase complex"/>
    <property type="evidence" value="ECO:0000318"/>
    <property type="project" value="GO_Central"/>
</dbReference>
<evidence type="ECO:0000313" key="12">
    <source>
        <dbReference type="EMBL" id="EDO37844.1"/>
    </source>
</evidence>
<sequence length="897" mass="103193">MVLREGKYGHSTGKTLRSKFARGSKYHGGIELLRVKPLRKIQNSSNNVVFSLNKKKRWLIPEDIKQSGALRDDYGVECLQNMSNVILVERQAHDSVSETSSKKLKTKQGYCTLVFEGEVIREKTPKLRYAQAKILLQDMEVIIEVDENAKSVEILRPFNKGSWPHNLKYNAKEKPIPKKSLHRGKNKRISYLDTADYYDYEDYQEEANEEENGDKEFSSRYPSLQLSDFLITSEPIKGHVKRESPLKSHGQNEISTDTHDRKQHCVNLCQENEIKKHKELRRMGSEMIEFLSKSNPRKASVLYKHEPHRIQRFAEHGERGKKVHRQFTDDKVQEEHFKVCVSFKESELHAKQLLKNWGNMYHESGSLPRKFTIDISSLVAGCSYDDVAPFVWLLFEEADTCEGKQTVLIRSLVVCDGLERFSIALCQSIKKELILKLHKLSNSQDNITVTDIIFTAVNFWQISFEKYGTQITTYYKNPSNLMIEQVFGWKCISFSHRLAKLEVRKAMTKCGSQLPSSKPNGMLRDEVKFCGICCLKFEHEDFSTGLLLCSHKFCNSCWHQYLTVQIRSGHSPLKCPGHMCDAIIDDTTVMSLVPELLEQFIRNKVNMKLCSGQQWQQCEKCAFYVKLVLPTCIANSTEVPVHVVCRCGNTWCSRCKDEPHWPASCSQAERFWLKYADQLSEYQRKDLFYSVYIKRCPHCRYPIEKNGGCPHMYCILCKATFCWHCLTLFSKHSANGCSIKKEEKILLQSTGLYKSAKDVAISSRTARAPGFMKKFLRKGVHFSKDHFSPLLMSYLIGQTPSAGFRKDLDIPEVKQAIFATHHFVFQAHIVLEGAAIKLASEPCGRRIHSYFSRLLRAVDAIENTGFDHSQTPTQLQNQVRKNIFLIKKCLGCISSFF</sequence>
<dbReference type="SUPFAM" id="SSF57850">
    <property type="entry name" value="RING/U-box"/>
    <property type="match status" value="2"/>
</dbReference>
<dbReference type="InterPro" id="IPR002867">
    <property type="entry name" value="IBR_dom"/>
</dbReference>
<accession>A7SEN1</accession>
<comment type="catalytic activity">
    <reaction evidence="1">
        <text>[E2 ubiquitin-conjugating enzyme]-S-ubiquitinyl-L-cysteine + [acceptor protein]-L-lysine = [E2 ubiquitin-conjugating enzyme]-L-cysteine + [acceptor protein]-N(6)-ubiquitinyl-L-lysine.</text>
        <dbReference type="EC" id="2.3.2.31"/>
    </reaction>
</comment>
<dbReference type="OMA" id="NGHINEC"/>
<dbReference type="PhylomeDB" id="A7SEN1"/>
<evidence type="ECO:0000259" key="11">
    <source>
        <dbReference type="PROSITE" id="PS51873"/>
    </source>
</evidence>
<dbReference type="GO" id="GO:0005737">
    <property type="term" value="C:cytoplasm"/>
    <property type="evidence" value="ECO:0000318"/>
    <property type="project" value="GO_Central"/>
</dbReference>
<dbReference type="OrthoDB" id="1431934at2759"/>
<dbReference type="PANTHER" id="PTHR11685">
    <property type="entry name" value="RBR FAMILY RING FINGER AND IBR DOMAIN-CONTAINING"/>
    <property type="match status" value="1"/>
</dbReference>
<feature type="domain" description="RING-type" evidence="10">
    <location>
        <begin position="530"/>
        <end position="578"/>
    </location>
</feature>
<gene>
    <name evidence="12" type="ORF">NEMVEDRAFT_v1g244727</name>
</gene>
<evidence type="ECO:0000256" key="6">
    <source>
        <dbReference type="ARBA" id="ARBA00022771"/>
    </source>
</evidence>
<dbReference type="GO" id="GO:0006511">
    <property type="term" value="P:ubiquitin-dependent protein catabolic process"/>
    <property type="evidence" value="ECO:0000318"/>
    <property type="project" value="GO_Central"/>
</dbReference>
<evidence type="ECO:0000256" key="8">
    <source>
        <dbReference type="ARBA" id="ARBA00022833"/>
    </source>
</evidence>
<dbReference type="Gene3D" id="3.30.40.10">
    <property type="entry name" value="Zinc/RING finger domain, C3HC4 (zinc finger)"/>
    <property type="match status" value="1"/>
</dbReference>
<keyword evidence="7" id="KW-0833">Ubl conjugation pathway</keyword>